<protein>
    <submittedName>
        <fullName evidence="2">Uncharacterized protein</fullName>
    </submittedName>
</protein>
<dbReference type="AlphaFoldDB" id="A0A922MZ11"/>
<evidence type="ECO:0000256" key="1">
    <source>
        <dbReference type="SAM" id="MobiDB-lite"/>
    </source>
</evidence>
<evidence type="ECO:0000313" key="2">
    <source>
        <dbReference type="EMBL" id="KAH9645524.1"/>
    </source>
</evidence>
<dbReference type="Proteomes" id="UP000814243">
    <property type="component" value="Unassembled WGS sequence"/>
</dbReference>
<feature type="region of interest" description="Disordered" evidence="1">
    <location>
        <begin position="63"/>
        <end position="85"/>
    </location>
</feature>
<evidence type="ECO:0000313" key="3">
    <source>
        <dbReference type="Proteomes" id="UP000814243"/>
    </source>
</evidence>
<proteinExistence type="predicted"/>
<feature type="compositionally biased region" description="Basic and acidic residues" evidence="1">
    <location>
        <begin position="63"/>
        <end position="76"/>
    </location>
</feature>
<dbReference type="EMBL" id="JACEFF010000027">
    <property type="protein sequence ID" value="KAH9645524.1"/>
    <property type="molecule type" value="Genomic_DNA"/>
</dbReference>
<sequence>MTVRLLVINHILVMDGGEQGRTDYNMDVLNRLLLTSDPYLTSIRRKVSKKSIHSKLETRETLMSYEVDKGKGNAEDSEHDSDEEE</sequence>
<comment type="caution">
    <text evidence="2">The sequence shown here is derived from an EMBL/GenBank/DDBJ whole genome shotgun (WGS) entry which is preliminary data.</text>
</comment>
<reference evidence="2" key="1">
    <citation type="journal article" date="2021" name="G3 (Bethesda)">
        <title>Genome and transcriptome analysis of the beet armyworm Spodoptera exigua reveals targets for pest control. .</title>
        <authorList>
            <person name="Simon S."/>
            <person name="Breeschoten T."/>
            <person name="Jansen H.J."/>
            <person name="Dirks R.P."/>
            <person name="Schranz M.E."/>
            <person name="Ros V.I.D."/>
        </authorList>
    </citation>
    <scope>NUCLEOTIDE SEQUENCE</scope>
    <source>
        <strain evidence="2">TB_SE_WUR_2020</strain>
    </source>
</reference>
<gene>
    <name evidence="2" type="ORF">HF086_011314</name>
</gene>
<accession>A0A922MZ11</accession>
<name>A0A922MZ11_SPOEX</name>
<organism evidence="2 3">
    <name type="scientific">Spodoptera exigua</name>
    <name type="common">Beet armyworm</name>
    <name type="synonym">Noctua fulgens</name>
    <dbReference type="NCBI Taxonomy" id="7107"/>
    <lineage>
        <taxon>Eukaryota</taxon>
        <taxon>Metazoa</taxon>
        <taxon>Ecdysozoa</taxon>
        <taxon>Arthropoda</taxon>
        <taxon>Hexapoda</taxon>
        <taxon>Insecta</taxon>
        <taxon>Pterygota</taxon>
        <taxon>Neoptera</taxon>
        <taxon>Endopterygota</taxon>
        <taxon>Lepidoptera</taxon>
        <taxon>Glossata</taxon>
        <taxon>Ditrysia</taxon>
        <taxon>Noctuoidea</taxon>
        <taxon>Noctuidae</taxon>
        <taxon>Amphipyrinae</taxon>
        <taxon>Spodoptera</taxon>
    </lineage>
</organism>